<evidence type="ECO:0000313" key="2">
    <source>
        <dbReference type="EMBL" id="KAL0344630.1"/>
    </source>
</evidence>
<dbReference type="InterPro" id="IPR043502">
    <property type="entry name" value="DNA/RNA_pol_sf"/>
</dbReference>
<dbReference type="Gene3D" id="3.10.10.10">
    <property type="entry name" value="HIV Type 1 Reverse Transcriptase, subunit A, domain 1"/>
    <property type="match status" value="1"/>
</dbReference>
<comment type="caution">
    <text evidence="2">The sequence shown here is derived from an EMBL/GenBank/DDBJ whole genome shotgun (WGS) entry which is preliminary data.</text>
</comment>
<accession>A0AAW2NMD2</accession>
<sequence>MEESEPKKFKPERIEPRRRIQDSEANRSCSGKDFQGINPEVIVHRLNVDPMMRPVKQKKRSFGVERNKVIEEEVKKLLEAGYVSKVQYTEWLANVVVVPKIREMAYVHRFHRFEQGMPKRSIPFTTDRSLGGFNCRI</sequence>
<reference evidence="2" key="2">
    <citation type="journal article" date="2024" name="Plant">
        <title>Genomic evolution and insights into agronomic trait innovations of Sesamum species.</title>
        <authorList>
            <person name="Miao H."/>
            <person name="Wang L."/>
            <person name="Qu L."/>
            <person name="Liu H."/>
            <person name="Sun Y."/>
            <person name="Le M."/>
            <person name="Wang Q."/>
            <person name="Wei S."/>
            <person name="Zheng Y."/>
            <person name="Lin W."/>
            <person name="Duan Y."/>
            <person name="Cao H."/>
            <person name="Xiong S."/>
            <person name="Wang X."/>
            <person name="Wei L."/>
            <person name="Li C."/>
            <person name="Ma Q."/>
            <person name="Ju M."/>
            <person name="Zhao R."/>
            <person name="Li G."/>
            <person name="Mu C."/>
            <person name="Tian Q."/>
            <person name="Mei H."/>
            <person name="Zhang T."/>
            <person name="Gao T."/>
            <person name="Zhang H."/>
        </authorList>
    </citation>
    <scope>NUCLEOTIDE SEQUENCE</scope>
    <source>
        <strain evidence="2">G02</strain>
    </source>
</reference>
<gene>
    <name evidence="2" type="ORF">Sradi_4294300</name>
</gene>
<name>A0AAW2NMD2_SESRA</name>
<evidence type="ECO:0008006" key="3">
    <source>
        <dbReference type="Google" id="ProtNLM"/>
    </source>
</evidence>
<reference evidence="2" key="1">
    <citation type="submission" date="2020-06" db="EMBL/GenBank/DDBJ databases">
        <authorList>
            <person name="Li T."/>
            <person name="Hu X."/>
            <person name="Zhang T."/>
            <person name="Song X."/>
            <person name="Zhang H."/>
            <person name="Dai N."/>
            <person name="Sheng W."/>
            <person name="Hou X."/>
            <person name="Wei L."/>
        </authorList>
    </citation>
    <scope>NUCLEOTIDE SEQUENCE</scope>
    <source>
        <strain evidence="2">G02</strain>
        <tissue evidence="2">Leaf</tissue>
    </source>
</reference>
<evidence type="ECO:0000256" key="1">
    <source>
        <dbReference type="SAM" id="MobiDB-lite"/>
    </source>
</evidence>
<organism evidence="2">
    <name type="scientific">Sesamum radiatum</name>
    <name type="common">Black benniseed</name>
    <dbReference type="NCBI Taxonomy" id="300843"/>
    <lineage>
        <taxon>Eukaryota</taxon>
        <taxon>Viridiplantae</taxon>
        <taxon>Streptophyta</taxon>
        <taxon>Embryophyta</taxon>
        <taxon>Tracheophyta</taxon>
        <taxon>Spermatophyta</taxon>
        <taxon>Magnoliopsida</taxon>
        <taxon>eudicotyledons</taxon>
        <taxon>Gunneridae</taxon>
        <taxon>Pentapetalae</taxon>
        <taxon>asterids</taxon>
        <taxon>lamiids</taxon>
        <taxon>Lamiales</taxon>
        <taxon>Pedaliaceae</taxon>
        <taxon>Sesamum</taxon>
    </lineage>
</organism>
<dbReference type="EMBL" id="JACGWJ010000019">
    <property type="protein sequence ID" value="KAL0344630.1"/>
    <property type="molecule type" value="Genomic_DNA"/>
</dbReference>
<feature type="compositionally biased region" description="Basic and acidic residues" evidence="1">
    <location>
        <begin position="1"/>
        <end position="25"/>
    </location>
</feature>
<feature type="region of interest" description="Disordered" evidence="1">
    <location>
        <begin position="1"/>
        <end position="33"/>
    </location>
</feature>
<protein>
    <recommendedName>
        <fullName evidence="3">Reverse transcriptase</fullName>
    </recommendedName>
</protein>
<proteinExistence type="predicted"/>
<dbReference type="SUPFAM" id="SSF56672">
    <property type="entry name" value="DNA/RNA polymerases"/>
    <property type="match status" value="1"/>
</dbReference>
<dbReference type="AlphaFoldDB" id="A0AAW2NMD2"/>